<protein>
    <submittedName>
        <fullName evidence="1">Uncharacterized protein</fullName>
    </submittedName>
</protein>
<accession>A0ACB9PEL3</accession>
<gene>
    <name evidence="1" type="ORF">L6164_008116</name>
</gene>
<organism evidence="1 2">
    <name type="scientific">Bauhinia variegata</name>
    <name type="common">Purple orchid tree</name>
    <name type="synonym">Phanera variegata</name>
    <dbReference type="NCBI Taxonomy" id="167791"/>
    <lineage>
        <taxon>Eukaryota</taxon>
        <taxon>Viridiplantae</taxon>
        <taxon>Streptophyta</taxon>
        <taxon>Embryophyta</taxon>
        <taxon>Tracheophyta</taxon>
        <taxon>Spermatophyta</taxon>
        <taxon>Magnoliopsida</taxon>
        <taxon>eudicotyledons</taxon>
        <taxon>Gunneridae</taxon>
        <taxon>Pentapetalae</taxon>
        <taxon>rosids</taxon>
        <taxon>fabids</taxon>
        <taxon>Fabales</taxon>
        <taxon>Fabaceae</taxon>
        <taxon>Cercidoideae</taxon>
        <taxon>Cercideae</taxon>
        <taxon>Bauhiniinae</taxon>
        <taxon>Bauhinia</taxon>
    </lineage>
</organism>
<proteinExistence type="predicted"/>
<keyword evidence="2" id="KW-1185">Reference proteome</keyword>
<sequence>MWRLDHGTVYHEAVVVAQISGAPVTSSLNHWSVLDQEPSLSSSAATVRTEVPGKKATCTGFSKLESNPEGQLGGKLDETSF</sequence>
<reference evidence="1 2" key="1">
    <citation type="journal article" date="2022" name="DNA Res.">
        <title>Chromosomal-level genome assembly of the orchid tree Bauhinia variegata (Leguminosae; Cercidoideae) supports the allotetraploid origin hypothesis of Bauhinia.</title>
        <authorList>
            <person name="Zhong Y."/>
            <person name="Chen Y."/>
            <person name="Zheng D."/>
            <person name="Pang J."/>
            <person name="Liu Y."/>
            <person name="Luo S."/>
            <person name="Meng S."/>
            <person name="Qian L."/>
            <person name="Wei D."/>
            <person name="Dai S."/>
            <person name="Zhou R."/>
        </authorList>
    </citation>
    <scope>NUCLEOTIDE SEQUENCE [LARGE SCALE GENOMIC DNA]</scope>
    <source>
        <strain evidence="1">BV-YZ2020</strain>
    </source>
</reference>
<dbReference type="Proteomes" id="UP000828941">
    <property type="component" value="Chromosome 4"/>
</dbReference>
<name>A0ACB9PEL3_BAUVA</name>
<dbReference type="EMBL" id="CM039429">
    <property type="protein sequence ID" value="KAI4347294.1"/>
    <property type="molecule type" value="Genomic_DNA"/>
</dbReference>
<evidence type="ECO:0000313" key="2">
    <source>
        <dbReference type="Proteomes" id="UP000828941"/>
    </source>
</evidence>
<evidence type="ECO:0000313" key="1">
    <source>
        <dbReference type="EMBL" id="KAI4347294.1"/>
    </source>
</evidence>
<comment type="caution">
    <text evidence="1">The sequence shown here is derived from an EMBL/GenBank/DDBJ whole genome shotgun (WGS) entry which is preliminary data.</text>
</comment>